<reference evidence="2 3" key="1">
    <citation type="journal article" date="2010" name="ChemBioChem">
        <title>Cloning and characterization of the biosynthetic gene cluster of 16-membered macrolide antibiotic FD-891: involvement of a dual functional cytochrome P450 monooxygenase catalyzing epoxidation and hydroxylation.</title>
        <authorList>
            <person name="Kudo F."/>
            <person name="Motegi A."/>
            <person name="Mizoue K."/>
            <person name="Eguchi T."/>
        </authorList>
    </citation>
    <scope>NUCLEOTIDE SEQUENCE [LARGE SCALE GENOMIC DNA]</scope>
    <source>
        <strain evidence="2 3">A-8890</strain>
    </source>
</reference>
<feature type="compositionally biased region" description="Basic and acidic residues" evidence="1">
    <location>
        <begin position="1"/>
        <end position="13"/>
    </location>
</feature>
<sequence>MRAFHGPDLRGLRPEGSPDTDVGGASARTRSLTRHSHPATSGEALQRGEDRDVDRVPGRPQPGQGVGAGCSFELSVSGANALGCGDEDVGDLVQGGGACFDRGAGGVVQGAW</sequence>
<evidence type="ECO:0000313" key="3">
    <source>
        <dbReference type="Proteomes" id="UP001321542"/>
    </source>
</evidence>
<feature type="region of interest" description="Disordered" evidence="1">
    <location>
        <begin position="1"/>
        <end position="69"/>
    </location>
</feature>
<accession>A0ABN5VNQ2</accession>
<protein>
    <submittedName>
        <fullName evidence="2">Uncharacterized protein</fullName>
    </submittedName>
</protein>
<evidence type="ECO:0000256" key="1">
    <source>
        <dbReference type="SAM" id="MobiDB-lite"/>
    </source>
</evidence>
<feature type="compositionally biased region" description="Basic and acidic residues" evidence="1">
    <location>
        <begin position="46"/>
        <end position="57"/>
    </location>
</feature>
<reference evidence="2 3" key="2">
    <citation type="journal article" date="2023" name="ChemBioChem">
        <title>Acyltransferase Domain Exchange between Two Independent Type I Polyketide Synthases in the Same Producer Strain of Macrolide Antibiotics.</title>
        <authorList>
            <person name="Kudo F."/>
            <person name="Kishikawa K."/>
            <person name="Tsuboi K."/>
            <person name="Kido T."/>
            <person name="Usui T."/>
            <person name="Hashimoto J."/>
            <person name="Shin-Ya K."/>
            <person name="Miyanaga A."/>
            <person name="Eguchi T."/>
        </authorList>
    </citation>
    <scope>NUCLEOTIDE SEQUENCE [LARGE SCALE GENOMIC DNA]</scope>
    <source>
        <strain evidence="2 3">A-8890</strain>
    </source>
</reference>
<dbReference type="Proteomes" id="UP001321542">
    <property type="component" value="Chromosome"/>
</dbReference>
<dbReference type="EMBL" id="AP018448">
    <property type="protein sequence ID" value="BBC35066.1"/>
    <property type="molecule type" value="Genomic_DNA"/>
</dbReference>
<gene>
    <name evidence="2" type="ORF">SGFS_063600</name>
</gene>
<proteinExistence type="predicted"/>
<keyword evidence="3" id="KW-1185">Reference proteome</keyword>
<name>A0ABN5VNQ2_9ACTN</name>
<organism evidence="2 3">
    <name type="scientific">Streptomyces graminofaciens</name>
    <dbReference type="NCBI Taxonomy" id="68212"/>
    <lineage>
        <taxon>Bacteria</taxon>
        <taxon>Bacillati</taxon>
        <taxon>Actinomycetota</taxon>
        <taxon>Actinomycetes</taxon>
        <taxon>Kitasatosporales</taxon>
        <taxon>Streptomycetaceae</taxon>
        <taxon>Streptomyces</taxon>
    </lineage>
</organism>
<evidence type="ECO:0000313" key="2">
    <source>
        <dbReference type="EMBL" id="BBC35066.1"/>
    </source>
</evidence>